<comment type="caution">
    <text evidence="6">The sequence shown here is derived from an EMBL/GenBank/DDBJ whole genome shotgun (WGS) entry which is preliminary data.</text>
</comment>
<sequence length="285" mass="30490">MNMLQFLGSLELGLLYGIVALGVYLSFRVLDFPDLTVDGSFPLGAAITATLLTLNCDPWLAIAGAMIGGFIAGLMTAWLNVRWKLLHLLAGILTMTGLYSVNLRIMGRSNIALVEEKTIFTGIAAGPLPLLSIIVLVIILLLWRFLRSEIGLAMRATGENPKMALAQGICTSRMIFLGLGISNSLVALAGALFAQSQGFSDTTMGIGTIVIGLASVIMGEVFVSRSRIRLALAACVGGSILYRLLISFAFNVKEFGFQASDLNFVTAFLVALAMILPRLRKRADA</sequence>
<evidence type="ECO:0000256" key="4">
    <source>
        <dbReference type="ARBA" id="ARBA00022989"/>
    </source>
</evidence>
<gene>
    <name evidence="6" type="ORF">Cva_01247</name>
</gene>
<dbReference type="AlphaFoldDB" id="A0A0K8MFD9"/>
<keyword evidence="2" id="KW-1003">Cell membrane</keyword>
<dbReference type="GO" id="GO:0022857">
    <property type="term" value="F:transmembrane transporter activity"/>
    <property type="evidence" value="ECO:0007669"/>
    <property type="project" value="InterPro"/>
</dbReference>
<keyword evidence="7" id="KW-1185">Reference proteome</keyword>
<evidence type="ECO:0000313" key="6">
    <source>
        <dbReference type="EMBL" id="GAO98584.1"/>
    </source>
</evidence>
<reference evidence="6 7" key="1">
    <citation type="submission" date="2015-03" db="EMBL/GenBank/DDBJ databases">
        <title>Caedibacter varicaedens, whole genome shotgun sequence.</title>
        <authorList>
            <person name="Suzuki H."/>
            <person name="Dapper A.L."/>
            <person name="Gibson A.K."/>
            <person name="Jackson C."/>
            <person name="Lee H."/>
            <person name="Pejaver V.R."/>
            <person name="Doak T."/>
            <person name="Lynch M."/>
        </authorList>
    </citation>
    <scope>NUCLEOTIDE SEQUENCE [LARGE SCALE GENOMIC DNA]</scope>
</reference>
<dbReference type="OrthoDB" id="9778389at2"/>
<evidence type="ECO:0000313" key="7">
    <source>
        <dbReference type="Proteomes" id="UP000036771"/>
    </source>
</evidence>
<evidence type="ECO:0000256" key="3">
    <source>
        <dbReference type="ARBA" id="ARBA00022692"/>
    </source>
</evidence>
<keyword evidence="3" id="KW-0812">Transmembrane</keyword>
<proteinExistence type="predicted"/>
<name>A0A0K8MFD9_9PROT</name>
<protein>
    <submittedName>
        <fullName evidence="6">Branched-chain amino acid transport system / permease component</fullName>
    </submittedName>
</protein>
<dbReference type="Pfam" id="PF02653">
    <property type="entry name" value="BPD_transp_2"/>
    <property type="match status" value="1"/>
</dbReference>
<evidence type="ECO:0000256" key="2">
    <source>
        <dbReference type="ARBA" id="ARBA00022475"/>
    </source>
</evidence>
<dbReference type="InterPro" id="IPR001851">
    <property type="entry name" value="ABC_transp_permease"/>
</dbReference>
<accession>A0A0K8MFD9</accession>
<keyword evidence="5" id="KW-0472">Membrane</keyword>
<dbReference type="EMBL" id="BBVC01000070">
    <property type="protein sequence ID" value="GAO98584.1"/>
    <property type="molecule type" value="Genomic_DNA"/>
</dbReference>
<dbReference type="Proteomes" id="UP000036771">
    <property type="component" value="Unassembled WGS sequence"/>
</dbReference>
<dbReference type="STRING" id="1629334.Cva_01247"/>
<comment type="subcellular location">
    <subcellularLocation>
        <location evidence="1">Cell membrane</location>
        <topology evidence="1">Multi-pass membrane protein</topology>
    </subcellularLocation>
</comment>
<evidence type="ECO:0000256" key="5">
    <source>
        <dbReference type="ARBA" id="ARBA00023136"/>
    </source>
</evidence>
<dbReference type="PANTHER" id="PTHR32196:SF69">
    <property type="entry name" value="BRANCHED-CHAIN AMINO ACID TRANSPORT SYSTEM, PERMEASE PROTEIN"/>
    <property type="match status" value="1"/>
</dbReference>
<dbReference type="PANTHER" id="PTHR32196">
    <property type="entry name" value="ABC TRANSPORTER PERMEASE PROTEIN YPHD-RELATED-RELATED"/>
    <property type="match status" value="1"/>
</dbReference>
<evidence type="ECO:0000256" key="1">
    <source>
        <dbReference type="ARBA" id="ARBA00004651"/>
    </source>
</evidence>
<keyword evidence="4" id="KW-1133">Transmembrane helix</keyword>
<organism evidence="6 7">
    <name type="scientific">Caedimonas varicaedens</name>
    <dbReference type="NCBI Taxonomy" id="1629334"/>
    <lineage>
        <taxon>Bacteria</taxon>
        <taxon>Pseudomonadati</taxon>
        <taxon>Pseudomonadota</taxon>
        <taxon>Alphaproteobacteria</taxon>
        <taxon>Holosporales</taxon>
        <taxon>Caedimonadaceae</taxon>
        <taxon>Caedimonas</taxon>
    </lineage>
</organism>
<dbReference type="CDD" id="cd06574">
    <property type="entry name" value="TM_PBP1_branched-chain-AA_like"/>
    <property type="match status" value="1"/>
</dbReference>
<dbReference type="GO" id="GO:0005886">
    <property type="term" value="C:plasma membrane"/>
    <property type="evidence" value="ECO:0007669"/>
    <property type="project" value="UniProtKB-SubCell"/>
</dbReference>